<proteinExistence type="predicted"/>
<dbReference type="Pfam" id="PF00582">
    <property type="entry name" value="Usp"/>
    <property type="match status" value="1"/>
</dbReference>
<gene>
    <name evidence="2" type="ORF">DDQ68_02285</name>
</gene>
<feature type="domain" description="UspA" evidence="1">
    <location>
        <begin position="25"/>
        <end position="101"/>
    </location>
</feature>
<sequence length="105" mass="11179">MPHVAAGSLAVVRVANDSHARLGAEIILRTVAANDLADEVAPSQLHEVYNHSVLGGVLAEAARQEADLLVVARHHSLLGSFFHRSITAQLFEQSPIPMLALPVSD</sequence>
<dbReference type="OrthoDB" id="871451at2"/>
<organism evidence="2 3">
    <name type="scientific">Hymenobacter nivis</name>
    <dbReference type="NCBI Taxonomy" id="1850093"/>
    <lineage>
        <taxon>Bacteria</taxon>
        <taxon>Pseudomonadati</taxon>
        <taxon>Bacteroidota</taxon>
        <taxon>Cytophagia</taxon>
        <taxon>Cytophagales</taxon>
        <taxon>Hymenobacteraceae</taxon>
        <taxon>Hymenobacter</taxon>
    </lineage>
</organism>
<dbReference type="EMBL" id="CP029145">
    <property type="protein sequence ID" value="AWM31716.1"/>
    <property type="molecule type" value="Genomic_DNA"/>
</dbReference>
<reference evidence="3" key="1">
    <citation type="submission" date="2018-04" db="EMBL/GenBank/DDBJ databases">
        <title>Complete genome of Antarctic heterotrophic bacterium Hymenobacter nivis.</title>
        <authorList>
            <person name="Terashima M."/>
        </authorList>
    </citation>
    <scope>NUCLEOTIDE SEQUENCE [LARGE SCALE GENOMIC DNA]</scope>
    <source>
        <strain evidence="3">NBRC 111535</strain>
    </source>
</reference>
<evidence type="ECO:0000259" key="1">
    <source>
        <dbReference type="Pfam" id="PF00582"/>
    </source>
</evidence>
<dbReference type="InterPro" id="IPR006016">
    <property type="entry name" value="UspA"/>
</dbReference>
<keyword evidence="3" id="KW-1185">Reference proteome</keyword>
<dbReference type="Gene3D" id="3.40.50.620">
    <property type="entry name" value="HUPs"/>
    <property type="match status" value="1"/>
</dbReference>
<dbReference type="InterPro" id="IPR014729">
    <property type="entry name" value="Rossmann-like_a/b/a_fold"/>
</dbReference>
<evidence type="ECO:0000313" key="3">
    <source>
        <dbReference type="Proteomes" id="UP000245999"/>
    </source>
</evidence>
<dbReference type="SUPFAM" id="SSF52402">
    <property type="entry name" value="Adenine nucleotide alpha hydrolases-like"/>
    <property type="match status" value="1"/>
</dbReference>
<dbReference type="Proteomes" id="UP000245999">
    <property type="component" value="Chromosome"/>
</dbReference>
<name>A0A2Z3GKQ8_9BACT</name>
<accession>A0A2Z3GKQ8</accession>
<protein>
    <recommendedName>
        <fullName evidence="1">UspA domain-containing protein</fullName>
    </recommendedName>
</protein>
<dbReference type="AlphaFoldDB" id="A0A2Z3GKQ8"/>
<dbReference type="KEGG" id="hnv:DDQ68_02285"/>
<evidence type="ECO:0000313" key="2">
    <source>
        <dbReference type="EMBL" id="AWM31716.1"/>
    </source>
</evidence>